<dbReference type="AlphaFoldDB" id="A0A6H5H5C7"/>
<dbReference type="Proteomes" id="UP000479000">
    <property type="component" value="Unassembled WGS sequence"/>
</dbReference>
<feature type="non-terminal residue" evidence="1">
    <location>
        <position position="70"/>
    </location>
</feature>
<accession>A0A6H5H5C7</accession>
<name>A0A6H5H5C7_9HEMI</name>
<keyword evidence="2" id="KW-1185">Reference proteome</keyword>
<dbReference type="EMBL" id="CADCXU010024525">
    <property type="protein sequence ID" value="CAB0011934.1"/>
    <property type="molecule type" value="Genomic_DNA"/>
</dbReference>
<reference evidence="1 2" key="1">
    <citation type="submission" date="2020-02" db="EMBL/GenBank/DDBJ databases">
        <authorList>
            <person name="Ferguson B K."/>
        </authorList>
    </citation>
    <scope>NUCLEOTIDE SEQUENCE [LARGE SCALE GENOMIC DNA]</scope>
</reference>
<protein>
    <submittedName>
        <fullName evidence="1">Uncharacterized protein</fullName>
    </submittedName>
</protein>
<sequence>MSVHVKFMFRRIFACGCFSECEFQLSLSPASLREEKCLVLWICASRSATPWSAYCMQPEDIGQRGATRLN</sequence>
<organism evidence="1 2">
    <name type="scientific">Nesidiocoris tenuis</name>
    <dbReference type="NCBI Taxonomy" id="355587"/>
    <lineage>
        <taxon>Eukaryota</taxon>
        <taxon>Metazoa</taxon>
        <taxon>Ecdysozoa</taxon>
        <taxon>Arthropoda</taxon>
        <taxon>Hexapoda</taxon>
        <taxon>Insecta</taxon>
        <taxon>Pterygota</taxon>
        <taxon>Neoptera</taxon>
        <taxon>Paraneoptera</taxon>
        <taxon>Hemiptera</taxon>
        <taxon>Heteroptera</taxon>
        <taxon>Panheteroptera</taxon>
        <taxon>Cimicomorpha</taxon>
        <taxon>Miridae</taxon>
        <taxon>Dicyphina</taxon>
        <taxon>Nesidiocoris</taxon>
    </lineage>
</organism>
<gene>
    <name evidence="1" type="ORF">NTEN_LOCUS16773</name>
</gene>
<proteinExistence type="predicted"/>
<evidence type="ECO:0000313" key="2">
    <source>
        <dbReference type="Proteomes" id="UP000479000"/>
    </source>
</evidence>
<evidence type="ECO:0000313" key="1">
    <source>
        <dbReference type="EMBL" id="CAB0011934.1"/>
    </source>
</evidence>